<dbReference type="Proteomes" id="UP000241587">
    <property type="component" value="Unassembled WGS sequence"/>
</dbReference>
<feature type="region of interest" description="Disordered" evidence="1">
    <location>
        <begin position="1"/>
        <end position="30"/>
    </location>
</feature>
<feature type="compositionally biased region" description="Polar residues" evidence="1">
    <location>
        <begin position="777"/>
        <end position="788"/>
    </location>
</feature>
<sequence>MQTWNSSIGEMPAGGCQNHMQPPGHEQIIPQNIPPMHQFKTPAAVGTEIAEPLCRRTTFFVNVDWRMGATLATATNIVGQMYVECMEPVERLHPYPVILIHGDFHTGQTTKPDGQSGWASFFLKKGFQVMIVDVPPSGRSNFLTTSHYLHREVGLNSSSLKASAVEAALTAPSKPRAPGVPLQYERAVFHNKWPGTGQRGDPIFARYCASLTTLHLSKVERQSLAQNALQALLRQVGKSILVGEGSGGNATWLAADVEPDLVAAAIAVEPVGPPFGIACPKEGNPFRRYSPFIEKEEGTRIYGLADIPITYDPPARPHEGYDPPAREPLDLVKVIAPDGRSECFMQRRLGYMEKSNGKPSNRVRQLINIKKVPCMVVTAHASSHAMYDWAVVAFMMQAGVKVDWVRLEDVKIEGNGHLMFLETNSDQIAQVVLDWIMKKATPETFLDMPSSIPVPESTDLTEMIEQSQMHDLPSVIPSSLPSPGQMLQFASTLPIDHAAIEANPLRTPQAPSFEMARSHPIETPHFPSLEDSSKRPAMSSGQTTVSMNEHHESPHPRKSSGQSHKRVKFELPAKTSTPSSTSSSLPQSNQMSSEQPQPQQRSQPASQASQQQGQVSVIDFGMPDISMMRPTHAGGPARLRQQENRSTRSPLASPAFSLSSYEQAPNPFTHRPCSSSDELSLGHQSSPAYRENQRNYSLNNAHTTAQFERNPGTAEESIAAMALNNPSRTGSGLSYPSLMTSQSYRSTTAQPQQQIPYLGHLGNSPAVTSETEFRPLSTPTAAGQSTSMAGPDPLFTPLAPFSGQSGQEQNHFGVYPQMTPPSPSPMPRQSLLNPLSYNLDTGSPHLAQSQHKPTPR</sequence>
<protein>
    <submittedName>
        <fullName evidence="2">Putative secreted lipase</fullName>
    </submittedName>
</protein>
<organism evidence="2 3">
    <name type="scientific">Fusarium culmorum</name>
    <dbReference type="NCBI Taxonomy" id="5516"/>
    <lineage>
        <taxon>Eukaryota</taxon>
        <taxon>Fungi</taxon>
        <taxon>Dikarya</taxon>
        <taxon>Ascomycota</taxon>
        <taxon>Pezizomycotina</taxon>
        <taxon>Sordariomycetes</taxon>
        <taxon>Hypocreomycetidae</taxon>
        <taxon>Hypocreales</taxon>
        <taxon>Nectriaceae</taxon>
        <taxon>Fusarium</taxon>
    </lineage>
</organism>
<evidence type="ECO:0000313" key="3">
    <source>
        <dbReference type="Proteomes" id="UP000241587"/>
    </source>
</evidence>
<dbReference type="InterPro" id="IPR050228">
    <property type="entry name" value="Carboxylesterase_BioH"/>
</dbReference>
<dbReference type="InterPro" id="IPR029058">
    <property type="entry name" value="AB_hydrolase_fold"/>
</dbReference>
<dbReference type="PANTHER" id="PTHR43194">
    <property type="entry name" value="HYDROLASE ALPHA/BETA FOLD FAMILY"/>
    <property type="match status" value="1"/>
</dbReference>
<feature type="compositionally biased region" description="Polar residues" evidence="1">
    <location>
        <begin position="831"/>
        <end position="856"/>
    </location>
</feature>
<feature type="compositionally biased region" description="Low complexity" evidence="1">
    <location>
        <begin position="575"/>
        <end position="616"/>
    </location>
</feature>
<feature type="compositionally biased region" description="Low complexity" evidence="1">
    <location>
        <begin position="649"/>
        <end position="660"/>
    </location>
</feature>
<dbReference type="AlphaFoldDB" id="A0A2T4GD96"/>
<feature type="region of interest" description="Disordered" evidence="1">
    <location>
        <begin position="776"/>
        <end position="856"/>
    </location>
</feature>
<evidence type="ECO:0000313" key="2">
    <source>
        <dbReference type="EMBL" id="PTD01543.1"/>
    </source>
</evidence>
<keyword evidence="3" id="KW-1185">Reference proteome</keyword>
<dbReference type="CDD" id="cd12809">
    <property type="entry name" value="Esterase_713_like-2"/>
    <property type="match status" value="1"/>
</dbReference>
<reference evidence="2 3" key="1">
    <citation type="submission" date="2018-02" db="EMBL/GenBank/DDBJ databases">
        <title>Fusarium culmorum secondary metabolites in fungal-bacterial-plant interactions.</title>
        <authorList>
            <person name="Schmidt R."/>
        </authorList>
    </citation>
    <scope>NUCLEOTIDE SEQUENCE [LARGE SCALE GENOMIC DNA]</scope>
    <source>
        <strain evidence="2 3">PV</strain>
    </source>
</reference>
<dbReference type="Gene3D" id="3.40.50.1820">
    <property type="entry name" value="alpha/beta hydrolase"/>
    <property type="match status" value="1"/>
</dbReference>
<dbReference type="PANTHER" id="PTHR43194:SF4">
    <property type="entry name" value="AB HYDROLASE-1 DOMAIN-CONTAINING PROTEIN"/>
    <property type="match status" value="1"/>
</dbReference>
<dbReference type="SUPFAM" id="SSF53474">
    <property type="entry name" value="alpha/beta-Hydrolases"/>
    <property type="match status" value="1"/>
</dbReference>
<comment type="caution">
    <text evidence="2">The sequence shown here is derived from an EMBL/GenBank/DDBJ whole genome shotgun (WGS) entry which is preliminary data.</text>
</comment>
<feature type="region of interest" description="Disordered" evidence="1">
    <location>
        <begin position="519"/>
        <end position="689"/>
    </location>
</feature>
<name>A0A2T4GD96_FUSCU</name>
<dbReference type="OMA" id="PFGTACP"/>
<accession>A0A2T4GD96</accession>
<gene>
    <name evidence="2" type="ORF">FCULG_00010381</name>
</gene>
<feature type="compositionally biased region" description="Polar residues" evidence="1">
    <location>
        <begin position="672"/>
        <end position="687"/>
    </location>
</feature>
<evidence type="ECO:0000256" key="1">
    <source>
        <dbReference type="SAM" id="MobiDB-lite"/>
    </source>
</evidence>
<dbReference type="OrthoDB" id="9978720at2759"/>
<proteinExistence type="predicted"/>
<dbReference type="EMBL" id="PVEM01000028">
    <property type="protein sequence ID" value="PTD01543.1"/>
    <property type="molecule type" value="Genomic_DNA"/>
</dbReference>